<dbReference type="SUPFAM" id="SSF52540">
    <property type="entry name" value="P-loop containing nucleoside triphosphate hydrolases"/>
    <property type="match status" value="1"/>
</dbReference>
<evidence type="ECO:0000256" key="1">
    <source>
        <dbReference type="ARBA" id="ARBA00022741"/>
    </source>
</evidence>
<dbReference type="InterPro" id="IPR027417">
    <property type="entry name" value="P-loop_NTPase"/>
</dbReference>
<keyword evidence="1 5" id="KW-0547">Nucleotide-binding</keyword>
<dbReference type="GO" id="GO:0005524">
    <property type="term" value="F:ATP binding"/>
    <property type="evidence" value="ECO:0007669"/>
    <property type="project" value="UniProtKB-UniRule"/>
</dbReference>
<protein>
    <submittedName>
        <fullName evidence="7">Helicase</fullName>
    </submittedName>
</protein>
<gene>
    <name evidence="7" type="ORF">NDR86_31695</name>
</gene>
<evidence type="ECO:0000313" key="8">
    <source>
        <dbReference type="Proteomes" id="UP001139157"/>
    </source>
</evidence>
<dbReference type="Pfam" id="PF01443">
    <property type="entry name" value="Viral_helicase1"/>
    <property type="match status" value="1"/>
</dbReference>
<evidence type="ECO:0000256" key="2">
    <source>
        <dbReference type="ARBA" id="ARBA00022801"/>
    </source>
</evidence>
<dbReference type="Proteomes" id="UP001139157">
    <property type="component" value="Unassembled WGS sequence"/>
</dbReference>
<proteinExistence type="predicted"/>
<name>A0A9X2J032_9NOCA</name>
<evidence type="ECO:0000256" key="4">
    <source>
        <dbReference type="ARBA" id="ARBA00022840"/>
    </source>
</evidence>
<evidence type="ECO:0000256" key="5">
    <source>
        <dbReference type="PROSITE-ProRule" id="PRU00560"/>
    </source>
</evidence>
<evidence type="ECO:0000313" key="7">
    <source>
        <dbReference type="EMBL" id="MCM6778058.1"/>
    </source>
</evidence>
<comment type="caution">
    <text evidence="7">The sequence shown here is derived from an EMBL/GenBank/DDBJ whole genome shotgun (WGS) entry which is preliminary data.</text>
</comment>
<keyword evidence="4 5" id="KW-0067">ATP-binding</keyword>
<feature type="domain" description="UvrD-like helicase ATP-binding" evidence="6">
    <location>
        <begin position="178"/>
        <end position="598"/>
    </location>
</feature>
<dbReference type="PANTHER" id="PTHR11070:SF45">
    <property type="entry name" value="DNA 3'-5' HELICASE"/>
    <property type="match status" value="1"/>
</dbReference>
<dbReference type="GO" id="GO:0016787">
    <property type="term" value="F:hydrolase activity"/>
    <property type="evidence" value="ECO:0007669"/>
    <property type="project" value="UniProtKB-UniRule"/>
</dbReference>
<keyword evidence="8" id="KW-1185">Reference proteome</keyword>
<keyword evidence="2 5" id="KW-0378">Hydrolase</keyword>
<dbReference type="PANTHER" id="PTHR11070">
    <property type="entry name" value="UVRD / RECB / PCRA DNA HELICASE FAMILY MEMBER"/>
    <property type="match status" value="1"/>
</dbReference>
<sequence length="731" mass="80430">MSKFDYEAELAAERAHGAFLYEKLDAVRRASSDDLNRTLRENHAATGQDRWQREVAVGTLSDAVSRYHAAENGLCFGRLDGADGTIYVGRIGLFDETRDYEPYLLDWRAPAARPFYTATVACTEGVRRRRHLRTRGREILGFHDDVFDLGADGADPDAALLAALDAPREQTMRDIVSTIQAEQDEIIRLPHAGILVIEGGPGTGKTAVALHRVAYLLYARREQLSRQGVLVIGPNPAFLDFIGNVLPSLGETDVVFATPGELFPGVRTDREDAPEVKRVKGSRAMLEVLTAAVADRQELPDFPIPVALSDVTVEVDEEVVAVARRHARATGLPHNEARAVFHERLLDGLTERAVRSIGEGWLTRRDRALRAELARDARAELAEHAEVRAVLDRLWPDLTPQRLLSDLFTSETRLAAATAALPEADRELLLREDGAAWTISDVPLLDEAAELLGVDRRAERAAAARERAARLEYAREVLSIIDNPDEEYGDDELRVTDAIDAEALAERQTERDHRTLAERAAADRDWTYGHVVVDEAQELSELDWRVIMRRCPSRSMTIVGDRAQRRSPAGAHTWGQMFDRYTPNRWAYRTLSINYRTPGEIMAVAGRVLERLDPTAPMPKLVRHNGFEPTWTEVSAAGLAAAVAELVRDAAPATGSLAVIAPAGCALDPDGPVITPAAAKGLEFDVVVLVEPSAILDGSDYGAADLYVALTRATQRLHIVHAQPLPTGLRP</sequence>
<evidence type="ECO:0000259" key="6">
    <source>
        <dbReference type="PROSITE" id="PS51198"/>
    </source>
</evidence>
<dbReference type="Gene3D" id="3.40.50.300">
    <property type="entry name" value="P-loop containing nucleotide triphosphate hydrolases"/>
    <property type="match status" value="3"/>
</dbReference>
<dbReference type="RefSeq" id="WP_251917650.1">
    <property type="nucleotide sequence ID" value="NZ_JAMRXG010000019.1"/>
</dbReference>
<dbReference type="InterPro" id="IPR014016">
    <property type="entry name" value="UvrD-like_ATP-bd"/>
</dbReference>
<dbReference type="GO" id="GO:0003677">
    <property type="term" value="F:DNA binding"/>
    <property type="evidence" value="ECO:0007669"/>
    <property type="project" value="InterPro"/>
</dbReference>
<accession>A0A9X2J032</accession>
<dbReference type="AlphaFoldDB" id="A0A9X2J032"/>
<dbReference type="GO" id="GO:0000725">
    <property type="term" value="P:recombinational repair"/>
    <property type="evidence" value="ECO:0007669"/>
    <property type="project" value="TreeGrafter"/>
</dbReference>
<dbReference type="GO" id="GO:0043138">
    <property type="term" value="F:3'-5' DNA helicase activity"/>
    <property type="evidence" value="ECO:0007669"/>
    <property type="project" value="TreeGrafter"/>
</dbReference>
<reference evidence="7" key="1">
    <citation type="submission" date="2022-06" db="EMBL/GenBank/DDBJ databases">
        <title>Novel species in genus nocardia.</title>
        <authorList>
            <person name="Li F."/>
        </authorList>
    </citation>
    <scope>NUCLEOTIDE SEQUENCE</scope>
    <source>
        <strain evidence="7">CDC141</strain>
    </source>
</reference>
<dbReference type="GO" id="GO:0005829">
    <property type="term" value="C:cytosol"/>
    <property type="evidence" value="ECO:0007669"/>
    <property type="project" value="TreeGrafter"/>
</dbReference>
<evidence type="ECO:0000256" key="3">
    <source>
        <dbReference type="ARBA" id="ARBA00022806"/>
    </source>
</evidence>
<keyword evidence="3 5" id="KW-0347">Helicase</keyword>
<dbReference type="Pfam" id="PF00580">
    <property type="entry name" value="UvrD-helicase"/>
    <property type="match status" value="1"/>
</dbReference>
<dbReference type="EMBL" id="JAMRXG010000019">
    <property type="protein sequence ID" value="MCM6778058.1"/>
    <property type="molecule type" value="Genomic_DNA"/>
</dbReference>
<feature type="binding site" evidence="5">
    <location>
        <begin position="199"/>
        <end position="206"/>
    </location>
    <ligand>
        <name>ATP</name>
        <dbReference type="ChEBI" id="CHEBI:30616"/>
    </ligand>
</feature>
<dbReference type="PROSITE" id="PS51198">
    <property type="entry name" value="UVRD_HELICASE_ATP_BIND"/>
    <property type="match status" value="1"/>
</dbReference>
<dbReference type="InterPro" id="IPR000212">
    <property type="entry name" value="DNA_helicase_UvrD/REP"/>
</dbReference>
<dbReference type="InterPro" id="IPR027351">
    <property type="entry name" value="(+)RNA_virus_helicase_core_dom"/>
</dbReference>
<organism evidence="7 8">
    <name type="scientific">Nocardia pulmonis</name>
    <dbReference type="NCBI Taxonomy" id="2951408"/>
    <lineage>
        <taxon>Bacteria</taxon>
        <taxon>Bacillati</taxon>
        <taxon>Actinomycetota</taxon>
        <taxon>Actinomycetes</taxon>
        <taxon>Mycobacteriales</taxon>
        <taxon>Nocardiaceae</taxon>
        <taxon>Nocardia</taxon>
    </lineage>
</organism>